<evidence type="ECO:0000313" key="3">
    <source>
        <dbReference type="Proteomes" id="UP001530377"/>
    </source>
</evidence>
<feature type="compositionally biased region" description="Low complexity" evidence="1">
    <location>
        <begin position="78"/>
        <end position="89"/>
    </location>
</feature>
<comment type="caution">
    <text evidence="2">The sequence shown here is derived from an EMBL/GenBank/DDBJ whole genome shotgun (WGS) entry which is preliminary data.</text>
</comment>
<protein>
    <submittedName>
        <fullName evidence="2">Uncharacterized protein</fullName>
    </submittedName>
</protein>
<dbReference type="EMBL" id="JALLPB020000025">
    <property type="protein sequence ID" value="KAL3826229.1"/>
    <property type="molecule type" value="Genomic_DNA"/>
</dbReference>
<feature type="compositionally biased region" description="Basic and acidic residues" evidence="1">
    <location>
        <begin position="46"/>
        <end position="76"/>
    </location>
</feature>
<gene>
    <name evidence="2" type="ORF">ACHAXA_006257</name>
</gene>
<proteinExistence type="predicted"/>
<sequence length="423" mass="46798">MPSDDAPPSIVLPSPLTSSQFRDALARHIDSSKPDPLARRQIEKLRLNWVNDDDRRPPRDRRGDEGRRRPDDERSTQRQRSTITTTTKTLMNRPDHAADPYDDESWERVCGGTLALSSEHITVAIVVDCNFRTTTMTTTTTTMRDRNILEAADMCPVDGVISGGDGGAKATTRLDRTVGGGMKCPTSVTDNNNNTWSTMAEESDKKAFEDEFYFRLAVYAYFASASSGANDGDDGVPRTSSGNASERRRGRATASRLRSGMTERLRSDPSVKLLLVDDMGIEGTTTGSGRSGDGRRMDGITLCEALIQRGDRDRELEERVNVNEDALDGIRNAILSQTEDILDVLDLLLNMPYLPRLLVFEGRGDDREADTSEVLDGTMATATAMATLRKLAQRAYLRLLEDAMFDACEREGEDELLDDLNIS</sequence>
<name>A0ABD3SNT5_9STRA</name>
<evidence type="ECO:0000256" key="1">
    <source>
        <dbReference type="SAM" id="MobiDB-lite"/>
    </source>
</evidence>
<dbReference type="AlphaFoldDB" id="A0ABD3SNT5"/>
<keyword evidence="3" id="KW-1185">Reference proteome</keyword>
<dbReference type="Proteomes" id="UP001530377">
    <property type="component" value="Unassembled WGS sequence"/>
</dbReference>
<reference evidence="2 3" key="1">
    <citation type="submission" date="2024-10" db="EMBL/GenBank/DDBJ databases">
        <title>Updated reference genomes for cyclostephanoid diatoms.</title>
        <authorList>
            <person name="Roberts W.R."/>
            <person name="Alverson A.J."/>
        </authorList>
    </citation>
    <scope>NUCLEOTIDE SEQUENCE [LARGE SCALE GENOMIC DNA]</scope>
    <source>
        <strain evidence="2 3">AJA228-03</strain>
    </source>
</reference>
<organism evidence="2 3">
    <name type="scientific">Cyclostephanos tholiformis</name>
    <dbReference type="NCBI Taxonomy" id="382380"/>
    <lineage>
        <taxon>Eukaryota</taxon>
        <taxon>Sar</taxon>
        <taxon>Stramenopiles</taxon>
        <taxon>Ochrophyta</taxon>
        <taxon>Bacillariophyta</taxon>
        <taxon>Coscinodiscophyceae</taxon>
        <taxon>Thalassiosirophycidae</taxon>
        <taxon>Stephanodiscales</taxon>
        <taxon>Stephanodiscaceae</taxon>
        <taxon>Cyclostephanos</taxon>
    </lineage>
</organism>
<evidence type="ECO:0000313" key="2">
    <source>
        <dbReference type="EMBL" id="KAL3826229.1"/>
    </source>
</evidence>
<feature type="region of interest" description="Disordered" evidence="1">
    <location>
        <begin position="46"/>
        <end position="104"/>
    </location>
</feature>
<accession>A0ABD3SNT5</accession>
<feature type="region of interest" description="Disordered" evidence="1">
    <location>
        <begin position="229"/>
        <end position="262"/>
    </location>
</feature>